<dbReference type="GO" id="GO:0005886">
    <property type="term" value="C:plasma membrane"/>
    <property type="evidence" value="ECO:0007669"/>
    <property type="project" value="UniProtKB-SubCell"/>
</dbReference>
<accession>A0A7C5QX85</accession>
<dbReference type="Proteomes" id="UP000885830">
    <property type="component" value="Unassembled WGS sequence"/>
</dbReference>
<feature type="binding site" evidence="8">
    <location>
        <position position="152"/>
    </location>
    <ligand>
        <name>Fe cation</name>
        <dbReference type="ChEBI" id="CHEBI:24875"/>
        <label>2</label>
    </ligand>
</feature>
<evidence type="ECO:0000256" key="5">
    <source>
        <dbReference type="ARBA" id="ARBA00023004"/>
    </source>
</evidence>
<dbReference type="EMBL" id="DRMJ01000478">
    <property type="protein sequence ID" value="HHL43762.1"/>
    <property type="molecule type" value="Genomic_DNA"/>
</dbReference>
<evidence type="ECO:0000256" key="1">
    <source>
        <dbReference type="ARBA" id="ARBA00004749"/>
    </source>
</evidence>
<evidence type="ECO:0000256" key="8">
    <source>
        <dbReference type="HAMAP-Rule" id="MF_01658"/>
    </source>
</evidence>
<organism evidence="9">
    <name type="scientific">Hellea balneolensis</name>
    <dbReference type="NCBI Taxonomy" id="287478"/>
    <lineage>
        <taxon>Bacteria</taxon>
        <taxon>Pseudomonadati</taxon>
        <taxon>Pseudomonadota</taxon>
        <taxon>Alphaproteobacteria</taxon>
        <taxon>Maricaulales</taxon>
        <taxon>Robiginitomaculaceae</taxon>
        <taxon>Hellea</taxon>
    </lineage>
</organism>
<comment type="similarity">
    <text evidence="8">Belongs to the COQ7 family.</text>
</comment>
<reference evidence="9" key="1">
    <citation type="journal article" date="2020" name="mSystems">
        <title>Genome- and Community-Level Interaction Insights into Carbon Utilization and Element Cycling Functions of Hydrothermarchaeota in Hydrothermal Sediment.</title>
        <authorList>
            <person name="Zhou Z."/>
            <person name="Liu Y."/>
            <person name="Xu W."/>
            <person name="Pan J."/>
            <person name="Luo Z.H."/>
            <person name="Li M."/>
        </authorList>
    </citation>
    <scope>NUCLEOTIDE SEQUENCE [LARGE SCALE GENOMIC DNA]</scope>
    <source>
        <strain evidence="9">HyVt-485</strain>
    </source>
</reference>
<dbReference type="GO" id="GO:0008682">
    <property type="term" value="F:3-demethoxyubiquinol 3-hydroxylase activity"/>
    <property type="evidence" value="ECO:0007669"/>
    <property type="project" value="UniProtKB-EC"/>
</dbReference>
<feature type="binding site" evidence="8">
    <location>
        <position position="65"/>
    </location>
    <ligand>
        <name>Fe cation</name>
        <dbReference type="ChEBI" id="CHEBI:24875"/>
        <label>1</label>
    </ligand>
</feature>
<comment type="function">
    <text evidence="8">Catalyzes the hydroxylation of 2-nonaprenyl-3-methyl-6-methoxy-1,4-benzoquinol during ubiquinone biosynthesis.</text>
</comment>
<feature type="binding site" evidence="8">
    <location>
        <position position="117"/>
    </location>
    <ligand>
        <name>Fe cation</name>
        <dbReference type="ChEBI" id="CHEBI:24875"/>
        <label>2</label>
    </ligand>
</feature>
<dbReference type="AlphaFoldDB" id="A0A7C5QX85"/>
<keyword evidence="4 8" id="KW-0560">Oxidoreductase</keyword>
<dbReference type="SUPFAM" id="SSF47240">
    <property type="entry name" value="Ferritin-like"/>
    <property type="match status" value="1"/>
</dbReference>
<evidence type="ECO:0000256" key="4">
    <source>
        <dbReference type="ARBA" id="ARBA00023002"/>
    </source>
</evidence>
<feature type="binding site" evidence="8">
    <location>
        <position position="31"/>
    </location>
    <ligand>
        <name>Fe cation</name>
        <dbReference type="ChEBI" id="CHEBI:24875"/>
        <label>1</label>
    </ligand>
</feature>
<dbReference type="GO" id="GO:0046872">
    <property type="term" value="F:metal ion binding"/>
    <property type="evidence" value="ECO:0007669"/>
    <property type="project" value="UniProtKB-KW"/>
</dbReference>
<keyword evidence="6 8" id="KW-0503">Monooxygenase</keyword>
<dbReference type="EC" id="1.14.99.60" evidence="8"/>
<dbReference type="PANTHER" id="PTHR11237">
    <property type="entry name" value="COENZYME Q10 BIOSYNTHESIS PROTEIN 7"/>
    <property type="match status" value="1"/>
</dbReference>
<dbReference type="InterPro" id="IPR012347">
    <property type="entry name" value="Ferritin-like"/>
</dbReference>
<dbReference type="InterPro" id="IPR009078">
    <property type="entry name" value="Ferritin-like_SF"/>
</dbReference>
<keyword evidence="5 8" id="KW-0408">Iron</keyword>
<dbReference type="PANTHER" id="PTHR11237:SF4">
    <property type="entry name" value="5-DEMETHOXYUBIQUINONE HYDROXYLASE, MITOCHONDRIAL"/>
    <property type="match status" value="1"/>
</dbReference>
<dbReference type="Gene3D" id="1.20.1260.10">
    <property type="match status" value="1"/>
</dbReference>
<comment type="subcellular location">
    <subcellularLocation>
        <location evidence="8">Cell membrane</location>
        <topology evidence="8">Peripheral membrane protein</topology>
    </subcellularLocation>
</comment>
<comment type="pathway">
    <text evidence="1 8">Cofactor biosynthesis; ubiquinone biosynthesis.</text>
</comment>
<keyword evidence="2 8" id="KW-0831">Ubiquinone biosynthesis</keyword>
<dbReference type="InterPro" id="IPR011566">
    <property type="entry name" value="Ubq_synth_Coq7"/>
</dbReference>
<dbReference type="Pfam" id="PF03232">
    <property type="entry name" value="COQ7"/>
    <property type="match status" value="1"/>
</dbReference>
<feature type="binding site" evidence="8">
    <location>
        <position position="149"/>
    </location>
    <ligand>
        <name>Fe cation</name>
        <dbReference type="ChEBI" id="CHEBI:24875"/>
        <label>1</label>
    </ligand>
</feature>
<comment type="cofactor">
    <cofactor evidence="8">
        <name>Fe cation</name>
        <dbReference type="ChEBI" id="CHEBI:24875"/>
    </cofactor>
    <text evidence="8">Binds 2 iron ions per subunit.</text>
</comment>
<feature type="binding site" evidence="8">
    <location>
        <position position="68"/>
    </location>
    <ligand>
        <name>Fe cation</name>
        <dbReference type="ChEBI" id="CHEBI:24875"/>
        <label>1</label>
    </ligand>
</feature>
<keyword evidence="8" id="KW-1003">Cell membrane</keyword>
<feature type="binding site" evidence="8">
    <location>
        <position position="65"/>
    </location>
    <ligand>
        <name>Fe cation</name>
        <dbReference type="ChEBI" id="CHEBI:24875"/>
        <label>2</label>
    </ligand>
</feature>
<dbReference type="UniPathway" id="UPA00232"/>
<protein>
    <recommendedName>
        <fullName evidence="8">3-demethoxyubiquinol 3-hydroxylase</fullName>
        <shortName evidence="8">DMQ hydroxylase</shortName>
        <ecNumber evidence="8">1.14.99.60</ecNumber>
    </recommendedName>
    <alternativeName>
        <fullName evidence="8">2-nonaprenyl-3-methyl-6-methoxy-1,4-benzoquinol hydroxylase</fullName>
    </alternativeName>
</protein>
<feature type="binding site" evidence="8">
    <location>
        <position position="149"/>
    </location>
    <ligand>
        <name>Fe cation</name>
        <dbReference type="ChEBI" id="CHEBI:24875"/>
        <label>2</label>
    </ligand>
</feature>
<evidence type="ECO:0000256" key="6">
    <source>
        <dbReference type="ARBA" id="ARBA00023033"/>
    </source>
</evidence>
<comment type="catalytic activity">
    <reaction evidence="8">
        <text>a 5-methoxy-2-methyl-3-(all-trans-polyprenyl)benzene-1,4-diol + AH2 + O2 = a 3-demethylubiquinol + A + H2O</text>
        <dbReference type="Rhea" id="RHEA:50908"/>
        <dbReference type="Rhea" id="RHEA-COMP:10859"/>
        <dbReference type="Rhea" id="RHEA-COMP:10914"/>
        <dbReference type="ChEBI" id="CHEBI:13193"/>
        <dbReference type="ChEBI" id="CHEBI:15377"/>
        <dbReference type="ChEBI" id="CHEBI:15379"/>
        <dbReference type="ChEBI" id="CHEBI:17499"/>
        <dbReference type="ChEBI" id="CHEBI:84167"/>
        <dbReference type="ChEBI" id="CHEBI:84422"/>
        <dbReference type="EC" id="1.14.99.60"/>
    </reaction>
</comment>
<comment type="caution">
    <text evidence="9">The sequence shown here is derived from an EMBL/GenBank/DDBJ whole genome shotgun (WGS) entry which is preliminary data.</text>
</comment>
<evidence type="ECO:0000313" key="9">
    <source>
        <dbReference type="EMBL" id="HHL43762.1"/>
    </source>
</evidence>
<keyword evidence="3 8" id="KW-0479">Metal-binding</keyword>
<evidence type="ECO:0000256" key="3">
    <source>
        <dbReference type="ARBA" id="ARBA00022723"/>
    </source>
</evidence>
<dbReference type="HAMAP" id="MF_01658">
    <property type="entry name" value="COQ7"/>
    <property type="match status" value="1"/>
</dbReference>
<evidence type="ECO:0000256" key="7">
    <source>
        <dbReference type="ARBA" id="ARBA00023136"/>
    </source>
</evidence>
<gene>
    <name evidence="8" type="primary">coq7</name>
    <name evidence="9" type="ORF">ENJ42_09095</name>
</gene>
<evidence type="ECO:0000256" key="2">
    <source>
        <dbReference type="ARBA" id="ARBA00022688"/>
    </source>
</evidence>
<keyword evidence="7 8" id="KW-0472">Membrane</keyword>
<dbReference type="GO" id="GO:0006744">
    <property type="term" value="P:ubiquinone biosynthetic process"/>
    <property type="evidence" value="ECO:0007669"/>
    <property type="project" value="UniProtKB-UniRule"/>
</dbReference>
<proteinExistence type="inferred from homology"/>
<dbReference type="CDD" id="cd01042">
    <property type="entry name" value="DMQH"/>
    <property type="match status" value="1"/>
</dbReference>
<sequence>MTHRPQRPGTHDHIFNAPRTREMLRVDHAGEFAAVAIYKAQAKIFGRSPKTRDIAAEMSRMQNEEQEHLDTFSELLRKNEARPTAMLPLWSLASTALGASTALMGEKAAHACTEAVETVIEQHYAEQISETQHTDPELAATFTKFRDDELRHRDFAVEEGAKEAPAYPLLTAVIKAGCRAAIKISEKI</sequence>
<name>A0A7C5QX85_9PROT</name>